<reference evidence="1 2" key="1">
    <citation type="submission" date="2018-06" db="EMBL/GenBank/DDBJ databases">
        <title>Genomic Encyclopedia of Type Strains, Phase III (KMG-III): the genomes of soil and plant-associated and newly described type strains.</title>
        <authorList>
            <person name="Whitman W."/>
        </authorList>
    </citation>
    <scope>NUCLEOTIDE SEQUENCE [LARGE SCALE GENOMIC DNA]</scope>
    <source>
        <strain evidence="1 2">ORS 1419</strain>
    </source>
</reference>
<name>A0A318T2W7_9HYPH</name>
<dbReference type="Gene3D" id="3.40.50.300">
    <property type="entry name" value="P-loop containing nucleotide triphosphate hydrolases"/>
    <property type="match status" value="1"/>
</dbReference>
<sequence>MGGRNYLIEGVSGTGKTSVCDELQRRGYHSIHGDRELAYQGDPETGEPLDGFAHEHHIWDVDKVRAFVADQSHAASFFCGGSRNFGRFIDLFDAVFVLEIDPDILNRRLAARPESEFGGRAREREFIARLHATKEDVPKDAIMIDATAPLVQVVDAILEKCS</sequence>
<proteinExistence type="predicted"/>
<dbReference type="SUPFAM" id="SSF52540">
    <property type="entry name" value="P-loop containing nucleoside triphosphate hydrolases"/>
    <property type="match status" value="1"/>
</dbReference>
<dbReference type="Proteomes" id="UP000247454">
    <property type="component" value="Unassembled WGS sequence"/>
</dbReference>
<dbReference type="InterPro" id="IPR027417">
    <property type="entry name" value="P-loop_NTPase"/>
</dbReference>
<evidence type="ECO:0000313" key="2">
    <source>
        <dbReference type="Proteomes" id="UP000247454"/>
    </source>
</evidence>
<keyword evidence="2" id="KW-1185">Reference proteome</keyword>
<organism evidence="1 2">
    <name type="scientific">Phyllobacterium leguminum</name>
    <dbReference type="NCBI Taxonomy" id="314237"/>
    <lineage>
        <taxon>Bacteria</taxon>
        <taxon>Pseudomonadati</taxon>
        <taxon>Pseudomonadota</taxon>
        <taxon>Alphaproteobacteria</taxon>
        <taxon>Hyphomicrobiales</taxon>
        <taxon>Phyllobacteriaceae</taxon>
        <taxon>Phyllobacterium</taxon>
    </lineage>
</organism>
<comment type="caution">
    <text evidence="1">The sequence shown here is derived from an EMBL/GenBank/DDBJ whole genome shotgun (WGS) entry which is preliminary data.</text>
</comment>
<accession>A0A318T2W7</accession>
<dbReference type="EMBL" id="QJTF01000015">
    <property type="protein sequence ID" value="PYE87175.1"/>
    <property type="molecule type" value="Genomic_DNA"/>
</dbReference>
<evidence type="ECO:0000313" key="1">
    <source>
        <dbReference type="EMBL" id="PYE87175.1"/>
    </source>
</evidence>
<dbReference type="AlphaFoldDB" id="A0A318T2W7"/>
<dbReference type="Pfam" id="PF13238">
    <property type="entry name" value="AAA_18"/>
    <property type="match status" value="1"/>
</dbReference>
<dbReference type="RefSeq" id="WP_110752716.1">
    <property type="nucleotide sequence ID" value="NZ_QJTF01000015.1"/>
</dbReference>
<protein>
    <submittedName>
        <fullName evidence="1">AAA domain-containing protein</fullName>
    </submittedName>
</protein>
<dbReference type="OrthoDB" id="7347703at2"/>
<gene>
    <name evidence="1" type="ORF">C7477_11529</name>
</gene>